<keyword evidence="5" id="KW-1185">Reference proteome</keyword>
<feature type="region of interest" description="Disordered" evidence="3">
    <location>
        <begin position="570"/>
        <end position="593"/>
    </location>
</feature>
<dbReference type="Proteomes" id="UP001209878">
    <property type="component" value="Unassembled WGS sequence"/>
</dbReference>
<evidence type="ECO:0000313" key="4">
    <source>
        <dbReference type="EMBL" id="KAK2169250.1"/>
    </source>
</evidence>
<organism evidence="4 5">
    <name type="scientific">Ridgeia piscesae</name>
    <name type="common">Tubeworm</name>
    <dbReference type="NCBI Taxonomy" id="27915"/>
    <lineage>
        <taxon>Eukaryota</taxon>
        <taxon>Metazoa</taxon>
        <taxon>Spiralia</taxon>
        <taxon>Lophotrochozoa</taxon>
        <taxon>Annelida</taxon>
        <taxon>Polychaeta</taxon>
        <taxon>Sedentaria</taxon>
        <taxon>Canalipalpata</taxon>
        <taxon>Sabellida</taxon>
        <taxon>Siboglinidae</taxon>
        <taxon>Ridgeia</taxon>
    </lineage>
</organism>
<dbReference type="AlphaFoldDB" id="A0AAD9KDV5"/>
<feature type="compositionally biased region" description="Polar residues" evidence="3">
    <location>
        <begin position="429"/>
        <end position="446"/>
    </location>
</feature>
<feature type="compositionally biased region" description="Gly residues" evidence="3">
    <location>
        <begin position="47"/>
        <end position="65"/>
    </location>
</feature>
<sequence length="626" mass="63073">MNILEMLTTGLQVGHDTWCDYARLELIGDYPWDFSQQNRFAALTPHSGGGQPNRGGRPGGAGGGPATNVKDLSADDIINIVSQEMAQWEQTHMWEFSCFSYTKETPCLPGLEDVSHEEVRLKAYEAQKAGTFDNYKQWIDQLTSDYKARKKELINPSPQMRIKLKEVISSLQAAAPGSVASESVKGEWSVKGERSVKGTLGLGPGFGTRSASQFSGATGDGAHSQSLFGSSQSNAAFGGSPATNQNTALFGGTSQPGGFAGGANTFSSAGTGLFGKPAPAAGNLFGAASVASQPSGGLFGKPPPTTQTATFGGAQPIFGGSAGTFGGSASSTFGAAPTGGAVQSSSGGVAQNVFGASQQGAFGSAQTSFGGTSQPVQPPATESSVYTPAEKLTAEERTQFEAATFTLGKIPTRPPPRELFSGATGDGAHSQSLFGSSQSNAAFGGSPATNQNTALFGGTSQPGGFAVGANTFSSAGTGLFGKPAPAAGNLFGAAPVASQPSGGLFGKPPPTTQTATFGGAQPIFGGSAGTFGGSASSTFGAAPTGGAVQSSSGGVTQNVFGASQQGAFGSAQTSFGGTSQPVQPPATESSVYTPAEKLTAEERTQFEAATFTLGKIPTRPPPRELV</sequence>
<evidence type="ECO:0000256" key="3">
    <source>
        <dbReference type="SAM" id="MobiDB-lite"/>
    </source>
</evidence>
<comment type="caution">
    <text evidence="4">The sequence shown here is derived from an EMBL/GenBank/DDBJ whole genome shotgun (WGS) entry which is preliminary data.</text>
</comment>
<proteinExistence type="predicted"/>
<dbReference type="PANTHER" id="PTHR46527:SF1">
    <property type="entry name" value="NUCLEOPORIN NUP42"/>
    <property type="match status" value="1"/>
</dbReference>
<evidence type="ECO:0000256" key="2">
    <source>
        <dbReference type="ARBA" id="ARBA00023242"/>
    </source>
</evidence>
<name>A0AAD9KDV5_RIDPI</name>
<accession>A0AAD9KDV5</accession>
<dbReference type="EMBL" id="JAODUO010001198">
    <property type="protein sequence ID" value="KAK2169250.1"/>
    <property type="molecule type" value="Genomic_DNA"/>
</dbReference>
<feature type="region of interest" description="Disordered" evidence="3">
    <location>
        <begin position="364"/>
        <end position="386"/>
    </location>
</feature>
<evidence type="ECO:0000256" key="1">
    <source>
        <dbReference type="ARBA" id="ARBA00004123"/>
    </source>
</evidence>
<feature type="region of interest" description="Disordered" evidence="3">
    <location>
        <begin position="408"/>
        <end position="446"/>
    </location>
</feature>
<feature type="compositionally biased region" description="Polar residues" evidence="3">
    <location>
        <begin position="570"/>
        <end position="592"/>
    </location>
</feature>
<protein>
    <submittedName>
        <fullName evidence="4">Uncharacterized protein</fullName>
    </submittedName>
</protein>
<dbReference type="GO" id="GO:0005634">
    <property type="term" value="C:nucleus"/>
    <property type="evidence" value="ECO:0007669"/>
    <property type="project" value="UniProtKB-SubCell"/>
</dbReference>
<comment type="subcellular location">
    <subcellularLocation>
        <location evidence="1">Nucleus</location>
    </subcellularLocation>
</comment>
<keyword evidence="2" id="KW-0539">Nucleus</keyword>
<gene>
    <name evidence="4" type="ORF">NP493_1199g02114</name>
</gene>
<evidence type="ECO:0000313" key="5">
    <source>
        <dbReference type="Proteomes" id="UP001209878"/>
    </source>
</evidence>
<dbReference type="InterPro" id="IPR051767">
    <property type="entry name" value="Nucleoporin_NUP42"/>
</dbReference>
<dbReference type="PANTHER" id="PTHR46527">
    <property type="entry name" value="NUCLEOPORIN-LIKE PROTEIN 2"/>
    <property type="match status" value="1"/>
</dbReference>
<reference evidence="4" key="1">
    <citation type="journal article" date="2023" name="Mol. Biol. Evol.">
        <title>Third-Generation Sequencing Reveals the Adaptive Role of the Epigenome in Three Deep-Sea Polychaetes.</title>
        <authorList>
            <person name="Perez M."/>
            <person name="Aroh O."/>
            <person name="Sun Y."/>
            <person name="Lan Y."/>
            <person name="Juniper S.K."/>
            <person name="Young C.R."/>
            <person name="Angers B."/>
            <person name="Qian P.Y."/>
        </authorList>
    </citation>
    <scope>NUCLEOTIDE SEQUENCE</scope>
    <source>
        <strain evidence="4">R07B-5</strain>
    </source>
</reference>
<feature type="region of interest" description="Disordered" evidence="3">
    <location>
        <begin position="42"/>
        <end position="68"/>
    </location>
</feature>